<evidence type="ECO:0000313" key="3">
    <source>
        <dbReference type="EMBL" id="SFS86952.1"/>
    </source>
</evidence>
<dbReference type="STRING" id="871741.SAMN05192570_3129"/>
<dbReference type="Gene3D" id="3.30.420.240">
    <property type="match status" value="1"/>
</dbReference>
<dbReference type="EMBL" id="FOZV01000009">
    <property type="protein sequence ID" value="SFS86952.1"/>
    <property type="molecule type" value="Genomic_DNA"/>
</dbReference>
<gene>
    <name evidence="3" type="ORF">SAMN05192570_3129</name>
</gene>
<keyword evidence="1" id="KW-1188">Viral release from host cell</keyword>
<dbReference type="Pfam" id="PF17289">
    <property type="entry name" value="Terminase_6C"/>
    <property type="match status" value="1"/>
</dbReference>
<proteinExistence type="predicted"/>
<evidence type="ECO:0000313" key="4">
    <source>
        <dbReference type="Proteomes" id="UP000198788"/>
    </source>
</evidence>
<dbReference type="InterPro" id="IPR035421">
    <property type="entry name" value="Terminase_6C"/>
</dbReference>
<evidence type="ECO:0000259" key="2">
    <source>
        <dbReference type="Pfam" id="PF17289"/>
    </source>
</evidence>
<dbReference type="Proteomes" id="UP000198788">
    <property type="component" value="Unassembled WGS sequence"/>
</dbReference>
<reference evidence="4" key="1">
    <citation type="submission" date="2016-10" db="EMBL/GenBank/DDBJ databases">
        <authorList>
            <person name="Varghese N."/>
            <person name="Submissions S."/>
        </authorList>
    </citation>
    <scope>NUCLEOTIDE SEQUENCE [LARGE SCALE GENOMIC DNA]</scope>
    <source>
        <strain evidence="4">CGMCC 1.10683</strain>
    </source>
</reference>
<dbReference type="Pfam" id="PF03237">
    <property type="entry name" value="Terminase_6N"/>
    <property type="match status" value="1"/>
</dbReference>
<dbReference type="RefSeq" id="WP_342741671.1">
    <property type="nucleotide sequence ID" value="NZ_FOZV01000009.1"/>
</dbReference>
<protein>
    <submittedName>
        <fullName evidence="3">Large terminase phage packaging protein</fullName>
    </submittedName>
</protein>
<keyword evidence="4" id="KW-1185">Reference proteome</keyword>
<dbReference type="AlphaFoldDB" id="A0A1I6TCN3"/>
<organism evidence="3 4">
    <name type="scientific">Brevundimonas viscosa</name>
    <dbReference type="NCBI Taxonomy" id="871741"/>
    <lineage>
        <taxon>Bacteria</taxon>
        <taxon>Pseudomonadati</taxon>
        <taxon>Pseudomonadota</taxon>
        <taxon>Alphaproteobacteria</taxon>
        <taxon>Caulobacterales</taxon>
        <taxon>Caulobacteraceae</taxon>
        <taxon>Brevundimonas</taxon>
    </lineage>
</organism>
<feature type="domain" description="Terminase large subunit gp17-like C-terminal" evidence="2">
    <location>
        <begin position="471"/>
        <end position="615"/>
    </location>
</feature>
<dbReference type="Gene3D" id="3.40.50.300">
    <property type="entry name" value="P-loop containing nucleotide triphosphate hydrolases"/>
    <property type="match status" value="1"/>
</dbReference>
<name>A0A1I6TCN3_9CAUL</name>
<evidence type="ECO:0000256" key="1">
    <source>
        <dbReference type="ARBA" id="ARBA00022612"/>
    </source>
</evidence>
<sequence>MAERAATRAKAKRRGAKAGRPLKADWVKVVDRYLAGEPVAAVAAACGVSPSSIFHHARKQGRRKRDLGIPTLAKGPPPVLLEVASAVPAAVGEREAPHPEVVRMTVRCAELAFDFDPGDPAGAAEAVLARAAPTAAAGAWKLVGWQVRMAGALQRFAEGQWRARSRAVATGAARAAAAGTPRPAHVLRDSQRPPAGGWTTWLFLGGRGAGKTLAGAEWLADMAEALGPEGRLALVGPTLHDVREVMIEGVSGLRSLPRWTTATRPVFEAARRRLRFASGAVAYAFSAEDPDSLRGPQFAAAWADEFCAWRAKGSRGAAETLALLRMGLRLPGPGGAAPRLCVTTTPRATRALKALREEAGGVETHAPTTANAAHLSEGFVEGLRAVYGGTRREAQELEGRVVDMDGALFTAEMLAAAREVVSAPPDGRTGCGVPSTALRAVQGCGAPSTALRAVALPQGGRIEGFERRVVAVDPPATAGGDACGIVAAGVRRRADGRREAVVLADRSIAGLGPDAWARRAVELAREIGATTIVAEVNQGGDMVRQVLRTAGCSIRLREVRATKGKRLRAEPVAALYEQGRVRHAGAFRELEEELMALGGEGEGSLDRADALVWAVTDLLVDPPGPEPRIRQA</sequence>
<dbReference type="InterPro" id="IPR027417">
    <property type="entry name" value="P-loop_NTPase"/>
</dbReference>
<accession>A0A1I6TCN3</accession>